<evidence type="ECO:0000256" key="1">
    <source>
        <dbReference type="ARBA" id="ARBA00005384"/>
    </source>
</evidence>
<gene>
    <name evidence="7" type="primary">gabR_3</name>
    <name evidence="7" type="ORF">SDC9_14988</name>
</gene>
<dbReference type="InterPro" id="IPR036390">
    <property type="entry name" value="WH_DNA-bd_sf"/>
</dbReference>
<dbReference type="Gene3D" id="1.10.10.10">
    <property type="entry name" value="Winged helix-like DNA-binding domain superfamily/Winged helix DNA-binding domain"/>
    <property type="match status" value="1"/>
</dbReference>
<dbReference type="InterPro" id="IPR015424">
    <property type="entry name" value="PyrdxlP-dep_Trfase"/>
</dbReference>
<dbReference type="PANTHER" id="PTHR46577:SF1">
    <property type="entry name" value="HTH-TYPE TRANSCRIPTIONAL REGULATORY PROTEIN GABR"/>
    <property type="match status" value="1"/>
</dbReference>
<feature type="domain" description="HTH gntR-type" evidence="6">
    <location>
        <begin position="13"/>
        <end position="81"/>
    </location>
</feature>
<dbReference type="GO" id="GO:0003677">
    <property type="term" value="F:DNA binding"/>
    <property type="evidence" value="ECO:0007669"/>
    <property type="project" value="UniProtKB-KW"/>
</dbReference>
<keyword evidence="4" id="KW-0238">DNA-binding</keyword>
<protein>
    <submittedName>
        <fullName evidence="7">HTH-type transcriptional regulatory protein GabR</fullName>
    </submittedName>
</protein>
<evidence type="ECO:0000256" key="4">
    <source>
        <dbReference type="ARBA" id="ARBA00023125"/>
    </source>
</evidence>
<evidence type="ECO:0000313" key="7">
    <source>
        <dbReference type="EMBL" id="MPL69252.1"/>
    </source>
</evidence>
<dbReference type="SUPFAM" id="SSF46785">
    <property type="entry name" value="Winged helix' DNA-binding domain"/>
    <property type="match status" value="1"/>
</dbReference>
<dbReference type="GO" id="GO:0030170">
    <property type="term" value="F:pyridoxal phosphate binding"/>
    <property type="evidence" value="ECO:0007669"/>
    <property type="project" value="InterPro"/>
</dbReference>
<dbReference type="InterPro" id="IPR004839">
    <property type="entry name" value="Aminotransferase_I/II_large"/>
</dbReference>
<dbReference type="PANTHER" id="PTHR46577">
    <property type="entry name" value="HTH-TYPE TRANSCRIPTIONAL REGULATORY PROTEIN GABR"/>
    <property type="match status" value="1"/>
</dbReference>
<comment type="caution">
    <text evidence="7">The sequence shown here is derived from an EMBL/GenBank/DDBJ whole genome shotgun (WGS) entry which is preliminary data.</text>
</comment>
<dbReference type="InterPro" id="IPR015421">
    <property type="entry name" value="PyrdxlP-dep_Trfase_major"/>
</dbReference>
<dbReference type="CDD" id="cd07377">
    <property type="entry name" value="WHTH_GntR"/>
    <property type="match status" value="1"/>
</dbReference>
<dbReference type="PRINTS" id="PR00035">
    <property type="entry name" value="HTHGNTR"/>
</dbReference>
<keyword evidence="3" id="KW-0805">Transcription regulation</keyword>
<dbReference type="Pfam" id="PF00155">
    <property type="entry name" value="Aminotran_1_2"/>
    <property type="match status" value="1"/>
</dbReference>
<dbReference type="SUPFAM" id="SSF53383">
    <property type="entry name" value="PLP-dependent transferases"/>
    <property type="match status" value="1"/>
</dbReference>
<dbReference type="GO" id="GO:0003700">
    <property type="term" value="F:DNA-binding transcription factor activity"/>
    <property type="evidence" value="ECO:0007669"/>
    <property type="project" value="InterPro"/>
</dbReference>
<dbReference type="InterPro" id="IPR051446">
    <property type="entry name" value="HTH_trans_reg/aminotransferase"/>
</dbReference>
<dbReference type="Pfam" id="PF00392">
    <property type="entry name" value="GntR"/>
    <property type="match status" value="1"/>
</dbReference>
<accession>A0A644TSM0</accession>
<dbReference type="Gene3D" id="3.40.640.10">
    <property type="entry name" value="Type I PLP-dependent aspartate aminotransferase-like (Major domain)"/>
    <property type="match status" value="1"/>
</dbReference>
<dbReference type="InterPro" id="IPR000524">
    <property type="entry name" value="Tscrpt_reg_HTH_GntR"/>
</dbReference>
<dbReference type="AlphaFoldDB" id="A0A644TSM0"/>
<dbReference type="CDD" id="cd00609">
    <property type="entry name" value="AAT_like"/>
    <property type="match status" value="1"/>
</dbReference>
<sequence>MTDLIFLDSHSSNPLYMQLYEYFKAEIEQHKLSENEKLPSIRSLANSLSVSKTTVEKAYQQLMCEGYINNRDRACYVVNKLEEAILKPAHAAVVPKSCKQIDNDKPRYDFASGEMDLDGFDFSVWRRYVNKVLANKERFMGYGQSKGEDELRKQLVRYVRSRGVECQYEQIIIGPGVQSLLNILCSLLKPTHSSIAFEEPGFATGRRVWNNWGYAIVPVRMRKEGVDIQELARSEVRAVYLTPSHQFPTGYIMPVGERMRLLAWAQQTDAVIIEDDYDSEFRYSGRPIPAMKGLDSGGKVVYLGSFSKVIPPSLRISYMILPNRLLEIYERNSALYNQAVSTIEQLTLAQYMADGHLERQIRRLRKLYYDKKLQFIDTIQRIFGNKVAIQDNESGLFIVLTVKCPGTSQTMFLKALEQGCQVAPIQNYYWETVQESFPRVILYFSKIPVKKMEEAIRLLKKAWFEE</sequence>
<dbReference type="EMBL" id="VSSQ01000046">
    <property type="protein sequence ID" value="MPL69252.1"/>
    <property type="molecule type" value="Genomic_DNA"/>
</dbReference>
<evidence type="ECO:0000256" key="5">
    <source>
        <dbReference type="ARBA" id="ARBA00023163"/>
    </source>
</evidence>
<proteinExistence type="inferred from homology"/>
<dbReference type="PROSITE" id="PS50949">
    <property type="entry name" value="HTH_GNTR"/>
    <property type="match status" value="1"/>
</dbReference>
<evidence type="ECO:0000259" key="6">
    <source>
        <dbReference type="PROSITE" id="PS50949"/>
    </source>
</evidence>
<organism evidence="7">
    <name type="scientific">bioreactor metagenome</name>
    <dbReference type="NCBI Taxonomy" id="1076179"/>
    <lineage>
        <taxon>unclassified sequences</taxon>
        <taxon>metagenomes</taxon>
        <taxon>ecological metagenomes</taxon>
    </lineage>
</organism>
<keyword evidence="2" id="KW-0663">Pyridoxal phosphate</keyword>
<dbReference type="InterPro" id="IPR036388">
    <property type="entry name" value="WH-like_DNA-bd_sf"/>
</dbReference>
<comment type="similarity">
    <text evidence="1">In the C-terminal section; belongs to the class-I pyridoxal-phosphate-dependent aminotransferase family.</text>
</comment>
<evidence type="ECO:0000256" key="3">
    <source>
        <dbReference type="ARBA" id="ARBA00023015"/>
    </source>
</evidence>
<keyword evidence="5" id="KW-0804">Transcription</keyword>
<dbReference type="SMART" id="SM00345">
    <property type="entry name" value="HTH_GNTR"/>
    <property type="match status" value="1"/>
</dbReference>
<reference evidence="7" key="1">
    <citation type="submission" date="2019-08" db="EMBL/GenBank/DDBJ databases">
        <authorList>
            <person name="Kucharzyk K."/>
            <person name="Murdoch R.W."/>
            <person name="Higgins S."/>
            <person name="Loffler F."/>
        </authorList>
    </citation>
    <scope>NUCLEOTIDE SEQUENCE</scope>
</reference>
<name>A0A644TSM0_9ZZZZ</name>
<evidence type="ECO:0000256" key="2">
    <source>
        <dbReference type="ARBA" id="ARBA00022898"/>
    </source>
</evidence>